<reference evidence="14 15" key="2">
    <citation type="journal article" date="2016" name="Int. J. Syst. Evol. Microbiol.">
        <title>Pyrococcus kukulkanii sp. nov., a hyperthermophilic, piezophilic archaeon isolated from a deep-sea hydrothermal vent.</title>
        <authorList>
            <person name="Callac N."/>
            <person name="Oger P."/>
            <person name="Lesongeur F."/>
            <person name="Rattray J.E."/>
            <person name="Vannier P."/>
            <person name="Michoud G."/>
            <person name="Beauverger M."/>
            <person name="Gayet N."/>
            <person name="Rouxel O."/>
            <person name="Jebbar M."/>
            <person name="Godfroy A."/>
        </authorList>
    </citation>
    <scope>NUCLEOTIDE SEQUENCE [LARGE SCALE GENOMIC DNA]</scope>
    <source>
        <strain evidence="14 15">NCB100</strain>
    </source>
</reference>
<dbReference type="GO" id="GO:0005829">
    <property type="term" value="C:cytosol"/>
    <property type="evidence" value="ECO:0007669"/>
    <property type="project" value="TreeGrafter"/>
</dbReference>
<keyword evidence="5 10" id="KW-0547">Nucleotide-binding</keyword>
<feature type="binding site" evidence="11">
    <location>
        <position position="52"/>
    </location>
    <ligand>
        <name>substrate</name>
    </ligand>
</feature>
<feature type="binding site" evidence="11">
    <location>
        <position position="47"/>
    </location>
    <ligand>
        <name>substrate</name>
    </ligand>
</feature>
<protein>
    <recommendedName>
        <fullName evidence="3 10">Isopentenyl phosphate kinase</fullName>
        <shortName evidence="10">IPK</shortName>
        <ecNumber evidence="2 10">2.7.4.26</ecNumber>
    </recommendedName>
</protein>
<dbReference type="InterPro" id="IPR024192">
    <property type="entry name" value="Fosfomycin_R_FomA-type"/>
</dbReference>
<gene>
    <name evidence="14" type="ORF">TQ32_08705</name>
</gene>
<dbReference type="GO" id="GO:0005524">
    <property type="term" value="F:ATP binding"/>
    <property type="evidence" value="ECO:0007669"/>
    <property type="project" value="UniProtKB-KW"/>
</dbReference>
<dbReference type="RefSeq" id="WP_068323551.1">
    <property type="nucleotide sequence ID" value="NZ_CP010835.1"/>
</dbReference>
<comment type="function">
    <text evidence="10">Catalyzes the formation of isopentenyl diphosphate (IPP), the building block of all isoprenoids.</text>
</comment>
<dbReference type="GO" id="GO:0016301">
    <property type="term" value="F:kinase activity"/>
    <property type="evidence" value="ECO:0007669"/>
    <property type="project" value="UniProtKB-KW"/>
</dbReference>
<dbReference type="PANTHER" id="PTHR43654:SF1">
    <property type="entry name" value="ISOPENTENYL PHOSPHATE KINASE"/>
    <property type="match status" value="1"/>
</dbReference>
<keyword evidence="6 10" id="KW-0418">Kinase</keyword>
<evidence type="ECO:0000256" key="10">
    <source>
        <dbReference type="PIRNR" id="PIRNR016496"/>
    </source>
</evidence>
<dbReference type="GO" id="GO:0016114">
    <property type="term" value="P:terpenoid biosynthetic process"/>
    <property type="evidence" value="ECO:0007669"/>
    <property type="project" value="TreeGrafter"/>
</dbReference>
<evidence type="ECO:0000256" key="11">
    <source>
        <dbReference type="PIRSR" id="PIRSR016496-1"/>
    </source>
</evidence>
<evidence type="ECO:0000313" key="15">
    <source>
        <dbReference type="Proteomes" id="UP000070587"/>
    </source>
</evidence>
<dbReference type="Gene3D" id="3.40.1160.10">
    <property type="entry name" value="Acetylglutamate kinase-like"/>
    <property type="match status" value="1"/>
</dbReference>
<feature type="binding site" evidence="11">
    <location>
        <position position="48"/>
    </location>
    <ligand>
        <name>ATP</name>
        <dbReference type="ChEBI" id="CHEBI:30616"/>
    </ligand>
</feature>
<dbReference type="NCBIfam" id="NF040647">
    <property type="entry name" value="IPPK_Arch"/>
    <property type="match status" value="1"/>
</dbReference>
<evidence type="ECO:0000256" key="4">
    <source>
        <dbReference type="ARBA" id="ARBA00022679"/>
    </source>
</evidence>
<feature type="site" description="Transition state stabilizer" evidence="12">
    <location>
        <position position="14"/>
    </location>
</feature>
<dbReference type="EC" id="2.7.4.26" evidence="2 10"/>
<comment type="similarity">
    <text evidence="1 10">Belongs to the isopentenyl phosphate kinase family.</text>
</comment>
<keyword evidence="7 10" id="KW-0067">ATP-binding</keyword>
<evidence type="ECO:0000256" key="8">
    <source>
        <dbReference type="ARBA" id="ARBA00023229"/>
    </source>
</evidence>
<keyword evidence="8" id="KW-0414">Isoprene biosynthesis</keyword>
<dbReference type="InterPro" id="IPR001048">
    <property type="entry name" value="Asp/Glu/Uridylate_kinase"/>
</dbReference>
<evidence type="ECO:0000256" key="9">
    <source>
        <dbReference type="ARBA" id="ARBA00049063"/>
    </source>
</evidence>
<dbReference type="Proteomes" id="UP000070587">
    <property type="component" value="Chromosome"/>
</dbReference>
<dbReference type="PANTHER" id="PTHR43654">
    <property type="entry name" value="GLUTAMATE 5-KINASE"/>
    <property type="match status" value="1"/>
</dbReference>
<feature type="binding site" evidence="11">
    <location>
        <position position="172"/>
    </location>
    <ligand>
        <name>ATP</name>
        <dbReference type="ChEBI" id="CHEBI:30616"/>
    </ligand>
</feature>
<evidence type="ECO:0000259" key="13">
    <source>
        <dbReference type="Pfam" id="PF00696"/>
    </source>
</evidence>
<dbReference type="Pfam" id="PF00696">
    <property type="entry name" value="AA_kinase"/>
    <property type="match status" value="1"/>
</dbReference>
<feature type="binding site" evidence="11">
    <location>
        <begin position="5"/>
        <end position="9"/>
    </location>
    <ligand>
        <name>ATP</name>
        <dbReference type="ChEBI" id="CHEBI:30616"/>
    </ligand>
</feature>
<dbReference type="EMBL" id="CP010835">
    <property type="protein sequence ID" value="AMM54548.1"/>
    <property type="molecule type" value="Genomic_DNA"/>
</dbReference>
<dbReference type="OrthoDB" id="15328at2157"/>
<feature type="binding site" evidence="11">
    <location>
        <position position="151"/>
    </location>
    <ligand>
        <name>substrate</name>
    </ligand>
</feature>
<organism evidence="14 15">
    <name type="scientific">Pyrococcus kukulkanii</name>
    <dbReference type="NCBI Taxonomy" id="1609559"/>
    <lineage>
        <taxon>Archaea</taxon>
        <taxon>Methanobacteriati</taxon>
        <taxon>Methanobacteriota</taxon>
        <taxon>Thermococci</taxon>
        <taxon>Thermococcales</taxon>
        <taxon>Thermococcaceae</taxon>
        <taxon>Pyrococcus</taxon>
    </lineage>
</organism>
<dbReference type="SUPFAM" id="SSF53633">
    <property type="entry name" value="Carbamate kinase-like"/>
    <property type="match status" value="1"/>
</dbReference>
<evidence type="ECO:0000256" key="6">
    <source>
        <dbReference type="ARBA" id="ARBA00022777"/>
    </source>
</evidence>
<dbReference type="AlphaFoldDB" id="A0A127BB37"/>
<feature type="domain" description="Aspartate/glutamate/uridylate kinase" evidence="13">
    <location>
        <begin position="2"/>
        <end position="226"/>
    </location>
</feature>
<feature type="binding site" evidence="11">
    <location>
        <position position="210"/>
    </location>
    <ligand>
        <name>ATP</name>
        <dbReference type="ChEBI" id="CHEBI:30616"/>
    </ligand>
</feature>
<dbReference type="PIRSF" id="PIRSF016496">
    <property type="entry name" value="Kin_FomA"/>
    <property type="match status" value="1"/>
</dbReference>
<evidence type="ECO:0000313" key="14">
    <source>
        <dbReference type="EMBL" id="AMM54548.1"/>
    </source>
</evidence>
<comment type="catalytic activity">
    <reaction evidence="9 10">
        <text>isopentenyl phosphate + ATP = isopentenyl diphosphate + ADP</text>
        <dbReference type="Rhea" id="RHEA:33963"/>
        <dbReference type="ChEBI" id="CHEBI:30616"/>
        <dbReference type="ChEBI" id="CHEBI:65078"/>
        <dbReference type="ChEBI" id="CHEBI:128769"/>
        <dbReference type="ChEBI" id="CHEBI:456216"/>
        <dbReference type="EC" id="2.7.4.26"/>
    </reaction>
</comment>
<evidence type="ECO:0000256" key="2">
    <source>
        <dbReference type="ARBA" id="ARBA00012908"/>
    </source>
</evidence>
<evidence type="ECO:0000256" key="12">
    <source>
        <dbReference type="PIRSR" id="PIRSR016496-2"/>
    </source>
</evidence>
<dbReference type="STRING" id="1609559.TQ32_08705"/>
<evidence type="ECO:0000256" key="5">
    <source>
        <dbReference type="ARBA" id="ARBA00022741"/>
    </source>
</evidence>
<dbReference type="GO" id="GO:0102043">
    <property type="term" value="F:isopentenyl phosphate kinase activity"/>
    <property type="evidence" value="ECO:0007669"/>
    <property type="project" value="UniProtKB-EC"/>
</dbReference>
<sequence length="254" mass="28369">MMIIKIGGSVLSDKTRKFHFRAEVVKRIAYELSRFFPEEKFIVVHGGGSFGHPLAQKFGIREGLRDYSSRHGFIVTHLAMLDLTSRVAKCFLENSLPAFPISSSSIFITENGRIVKGSLQVVRGAIEREFIPLLFGDVSFDLKKGIEIVSGDEIILHLAKEFKPEKVIFLMDVDGIYDRYPGGQLLREIKVSDLENLKVQGSAGIDVTGGIRKKLEVAKELTRYTQEVWFVNGLIKDRLSEAIIGNALGTIVMP</sequence>
<name>A0A127BB37_9EURY</name>
<comment type="subunit">
    <text evidence="10">Homodimer.</text>
</comment>
<keyword evidence="4 10" id="KW-0808">Transferase</keyword>
<feature type="binding site" evidence="11">
    <location>
        <position position="214"/>
    </location>
    <ligand>
        <name>ATP</name>
        <dbReference type="ChEBI" id="CHEBI:30616"/>
    </ligand>
</feature>
<evidence type="ECO:0000256" key="3">
    <source>
        <dbReference type="ARBA" id="ARBA00017267"/>
    </source>
</evidence>
<dbReference type="InterPro" id="IPR036393">
    <property type="entry name" value="AceGlu_kinase-like_sf"/>
</dbReference>
<proteinExistence type="inferred from homology"/>
<dbReference type="GeneID" id="28491913"/>
<evidence type="ECO:0000256" key="1">
    <source>
        <dbReference type="ARBA" id="ARBA00010540"/>
    </source>
</evidence>
<accession>A0A127BB37</accession>
<reference evidence="15" key="1">
    <citation type="submission" date="2015-02" db="EMBL/GenBank/DDBJ databases">
        <title>Pyrococcus kukulkanii sp. nov., a novel hyperthermophilic archaeon isolated from a deep-sea hydrothermal vent at the Guaymas Basin.</title>
        <authorList>
            <person name="Oger P.M."/>
            <person name="Callac N."/>
            <person name="Jebbar M."/>
            <person name="Godfroy A."/>
        </authorList>
    </citation>
    <scope>NUCLEOTIDE SEQUENCE [LARGE SCALE GENOMIC DNA]</scope>
    <source>
        <strain evidence="15">NCB100</strain>
    </source>
</reference>
<evidence type="ECO:0000256" key="7">
    <source>
        <dbReference type="ARBA" id="ARBA00022840"/>
    </source>
</evidence>
<dbReference type="PATRIC" id="fig|1609559.3.peg.1813"/>
<dbReference type="KEGG" id="pyc:TQ32_08705"/>
<dbReference type="CDD" id="cd04241">
    <property type="entry name" value="AAK_FomA-like"/>
    <property type="match status" value="1"/>
</dbReference>